<dbReference type="InterPro" id="IPR039607">
    <property type="entry name" value="VQ_8/17/18/20/21/25"/>
</dbReference>
<dbReference type="Gramene" id="Pp3c6_7340V3.4">
    <property type="protein sequence ID" value="Pp3c6_7340V3.4"/>
    <property type="gene ID" value="Pp3c6_7340"/>
</dbReference>
<dbReference type="Pfam" id="PF05678">
    <property type="entry name" value="VQ"/>
    <property type="match status" value="1"/>
</dbReference>
<evidence type="ECO:0000259" key="2">
    <source>
        <dbReference type="Pfam" id="PF05678"/>
    </source>
</evidence>
<evidence type="ECO:0000256" key="1">
    <source>
        <dbReference type="SAM" id="MobiDB-lite"/>
    </source>
</evidence>
<dbReference type="PROSITE" id="PS51257">
    <property type="entry name" value="PROKAR_LIPOPROTEIN"/>
    <property type="match status" value="1"/>
</dbReference>
<proteinExistence type="predicted"/>
<reference evidence="3 4" key="1">
    <citation type="journal article" date="2008" name="Science">
        <title>The Physcomitrella genome reveals evolutionary insights into the conquest of land by plants.</title>
        <authorList>
            <person name="Rensing S."/>
            <person name="Lang D."/>
            <person name="Zimmer A."/>
            <person name="Terry A."/>
            <person name="Salamov A."/>
            <person name="Shapiro H."/>
            <person name="Nishiyama T."/>
            <person name="Perroud P.-F."/>
            <person name="Lindquist E."/>
            <person name="Kamisugi Y."/>
            <person name="Tanahashi T."/>
            <person name="Sakakibara K."/>
            <person name="Fujita T."/>
            <person name="Oishi K."/>
            <person name="Shin-I T."/>
            <person name="Kuroki Y."/>
            <person name="Toyoda A."/>
            <person name="Suzuki Y."/>
            <person name="Hashimoto A."/>
            <person name="Yamaguchi K."/>
            <person name="Sugano A."/>
            <person name="Kohara Y."/>
            <person name="Fujiyama A."/>
            <person name="Anterola A."/>
            <person name="Aoki S."/>
            <person name="Ashton N."/>
            <person name="Barbazuk W.B."/>
            <person name="Barker E."/>
            <person name="Bennetzen J."/>
            <person name="Bezanilla M."/>
            <person name="Blankenship R."/>
            <person name="Cho S.H."/>
            <person name="Dutcher S."/>
            <person name="Estelle M."/>
            <person name="Fawcett J.A."/>
            <person name="Gundlach H."/>
            <person name="Hanada K."/>
            <person name="Heyl A."/>
            <person name="Hicks K.A."/>
            <person name="Hugh J."/>
            <person name="Lohr M."/>
            <person name="Mayer K."/>
            <person name="Melkozernov A."/>
            <person name="Murata T."/>
            <person name="Nelson D."/>
            <person name="Pils B."/>
            <person name="Prigge M."/>
            <person name="Reiss B."/>
            <person name="Renner T."/>
            <person name="Rombauts S."/>
            <person name="Rushton P."/>
            <person name="Sanderfoot A."/>
            <person name="Schween G."/>
            <person name="Shiu S.-H."/>
            <person name="Stueber K."/>
            <person name="Theodoulou F.L."/>
            <person name="Tu H."/>
            <person name="Van de Peer Y."/>
            <person name="Verrier P.J."/>
            <person name="Waters E."/>
            <person name="Wood A."/>
            <person name="Yang L."/>
            <person name="Cove D."/>
            <person name="Cuming A."/>
            <person name="Hasebe M."/>
            <person name="Lucas S."/>
            <person name="Mishler D.B."/>
            <person name="Reski R."/>
            <person name="Grigoriev I."/>
            <person name="Quatrano R.S."/>
            <person name="Boore J.L."/>
        </authorList>
    </citation>
    <scope>NUCLEOTIDE SEQUENCE [LARGE SCALE GENOMIC DNA]</scope>
    <source>
        <strain evidence="3 4">cv. Gransden 2004</strain>
    </source>
</reference>
<sequence>MTRRTSYSGLSSNSTGMGGCEVQLNSGKSSGRRLSSLQIVRNGGCIKPRIIHTYSPKVYKIKPEEFLDLVQKLTGRPAADEVTSKTYQFLGNDFNSERSDSEDCKLFQPAHHVTQDEIVKPCAEALGTPVSNELLASLTAPRLVTLNFFPMLSSSPRTFSQSSRDQGFTFSSAAY</sequence>
<feature type="region of interest" description="Disordered" evidence="1">
    <location>
        <begin position="155"/>
        <end position="175"/>
    </location>
</feature>
<reference evidence="3 4" key="2">
    <citation type="journal article" date="2018" name="Plant J.">
        <title>The Physcomitrella patens chromosome-scale assembly reveals moss genome structure and evolution.</title>
        <authorList>
            <person name="Lang D."/>
            <person name="Ullrich K.K."/>
            <person name="Murat F."/>
            <person name="Fuchs J."/>
            <person name="Jenkins J."/>
            <person name="Haas F.B."/>
            <person name="Piednoel M."/>
            <person name="Gundlach H."/>
            <person name="Van Bel M."/>
            <person name="Meyberg R."/>
            <person name="Vives C."/>
            <person name="Morata J."/>
            <person name="Symeonidi A."/>
            <person name="Hiss M."/>
            <person name="Muchero W."/>
            <person name="Kamisugi Y."/>
            <person name="Saleh O."/>
            <person name="Blanc G."/>
            <person name="Decker E.L."/>
            <person name="van Gessel N."/>
            <person name="Grimwood J."/>
            <person name="Hayes R.D."/>
            <person name="Graham S.W."/>
            <person name="Gunter L.E."/>
            <person name="McDaniel S.F."/>
            <person name="Hoernstein S.N.W."/>
            <person name="Larsson A."/>
            <person name="Li F.W."/>
            <person name="Perroud P.F."/>
            <person name="Phillips J."/>
            <person name="Ranjan P."/>
            <person name="Rokshar D.S."/>
            <person name="Rothfels C.J."/>
            <person name="Schneider L."/>
            <person name="Shu S."/>
            <person name="Stevenson D.W."/>
            <person name="Thummler F."/>
            <person name="Tillich M."/>
            <person name="Villarreal Aguilar J.C."/>
            <person name="Widiez T."/>
            <person name="Wong G.K."/>
            <person name="Wymore A."/>
            <person name="Zhang Y."/>
            <person name="Zimmer A.D."/>
            <person name="Quatrano R.S."/>
            <person name="Mayer K.F.X."/>
            <person name="Goodstein D."/>
            <person name="Casacuberta J.M."/>
            <person name="Vandepoele K."/>
            <person name="Reski R."/>
            <person name="Cuming A.C."/>
            <person name="Tuskan G.A."/>
            <person name="Maumus F."/>
            <person name="Salse J."/>
            <person name="Schmutz J."/>
            <person name="Rensing S.A."/>
        </authorList>
    </citation>
    <scope>NUCLEOTIDE SEQUENCE [LARGE SCALE GENOMIC DNA]</scope>
    <source>
        <strain evidence="3 4">cv. Gransden 2004</strain>
    </source>
</reference>
<accession>A0A7I4E5I0</accession>
<dbReference type="EnsemblPlants" id="Pp3c6_7340V3.4">
    <property type="protein sequence ID" value="Pp3c6_7340V3.4"/>
    <property type="gene ID" value="Pp3c6_7340"/>
</dbReference>
<dbReference type="PANTHER" id="PTHR33143:SF6">
    <property type="entry name" value="OS08G0102900 PROTEIN"/>
    <property type="match status" value="1"/>
</dbReference>
<evidence type="ECO:0000313" key="3">
    <source>
        <dbReference type="EnsemblPlants" id="Pp3c6_7340V3.3"/>
    </source>
</evidence>
<dbReference type="EMBL" id="ABEU02000006">
    <property type="status" value="NOT_ANNOTATED_CDS"/>
    <property type="molecule type" value="Genomic_DNA"/>
</dbReference>
<feature type="region of interest" description="Disordered" evidence="1">
    <location>
        <begin position="1"/>
        <end position="21"/>
    </location>
</feature>
<dbReference type="AlphaFoldDB" id="A0A7I4E5I0"/>
<name>A0A7I4E5I0_PHYPA</name>
<dbReference type="InParanoid" id="A0A7I4E5I0"/>
<feature type="compositionally biased region" description="Polar residues" evidence="1">
    <location>
        <begin position="1"/>
        <end position="15"/>
    </location>
</feature>
<dbReference type="PANTHER" id="PTHR33143">
    <property type="entry name" value="F16F4.1 PROTEIN-RELATED"/>
    <property type="match status" value="1"/>
</dbReference>
<keyword evidence="4" id="KW-1185">Reference proteome</keyword>
<feature type="compositionally biased region" description="Polar residues" evidence="1">
    <location>
        <begin position="164"/>
        <end position="175"/>
    </location>
</feature>
<dbReference type="EnsemblPlants" id="Pp3c6_7340V3.3">
    <property type="protein sequence ID" value="Pp3c6_7340V3.3"/>
    <property type="gene ID" value="Pp3c6_7340"/>
</dbReference>
<dbReference type="Proteomes" id="UP000006727">
    <property type="component" value="Chromosome 6"/>
</dbReference>
<feature type="domain" description="VQ" evidence="2">
    <location>
        <begin position="53"/>
        <end position="80"/>
    </location>
</feature>
<protein>
    <recommendedName>
        <fullName evidence="2">VQ domain-containing protein</fullName>
    </recommendedName>
</protein>
<evidence type="ECO:0000313" key="4">
    <source>
        <dbReference type="Proteomes" id="UP000006727"/>
    </source>
</evidence>
<dbReference type="Gramene" id="Pp3c6_7340V3.3">
    <property type="protein sequence ID" value="Pp3c6_7340V3.3"/>
    <property type="gene ID" value="Pp3c6_7340"/>
</dbReference>
<reference evidence="3" key="3">
    <citation type="submission" date="2020-12" db="UniProtKB">
        <authorList>
            <consortium name="EnsemblPlants"/>
        </authorList>
    </citation>
    <scope>IDENTIFICATION</scope>
</reference>
<dbReference type="InterPro" id="IPR008889">
    <property type="entry name" value="VQ"/>
</dbReference>
<organism evidence="3 4">
    <name type="scientific">Physcomitrium patens</name>
    <name type="common">Spreading-leaved earth moss</name>
    <name type="synonym">Physcomitrella patens</name>
    <dbReference type="NCBI Taxonomy" id="3218"/>
    <lineage>
        <taxon>Eukaryota</taxon>
        <taxon>Viridiplantae</taxon>
        <taxon>Streptophyta</taxon>
        <taxon>Embryophyta</taxon>
        <taxon>Bryophyta</taxon>
        <taxon>Bryophytina</taxon>
        <taxon>Bryopsida</taxon>
        <taxon>Funariidae</taxon>
        <taxon>Funariales</taxon>
        <taxon>Funariaceae</taxon>
        <taxon>Physcomitrium</taxon>
    </lineage>
</organism>